<reference evidence="3" key="1">
    <citation type="journal article" date="2023" name="Mol. Phylogenet. Evol.">
        <title>Genome-scale phylogeny and comparative genomics of the fungal order Sordariales.</title>
        <authorList>
            <person name="Hensen N."/>
            <person name="Bonometti L."/>
            <person name="Westerberg I."/>
            <person name="Brannstrom I.O."/>
            <person name="Guillou S."/>
            <person name="Cros-Aarteil S."/>
            <person name="Calhoun S."/>
            <person name="Haridas S."/>
            <person name="Kuo A."/>
            <person name="Mondo S."/>
            <person name="Pangilinan J."/>
            <person name="Riley R."/>
            <person name="LaButti K."/>
            <person name="Andreopoulos B."/>
            <person name="Lipzen A."/>
            <person name="Chen C."/>
            <person name="Yan M."/>
            <person name="Daum C."/>
            <person name="Ng V."/>
            <person name="Clum A."/>
            <person name="Steindorff A."/>
            <person name="Ohm R.A."/>
            <person name="Martin F."/>
            <person name="Silar P."/>
            <person name="Natvig D.O."/>
            <person name="Lalanne C."/>
            <person name="Gautier V."/>
            <person name="Ament-Velasquez S.L."/>
            <person name="Kruys A."/>
            <person name="Hutchinson M.I."/>
            <person name="Powell A.J."/>
            <person name="Barry K."/>
            <person name="Miller A.N."/>
            <person name="Grigoriev I.V."/>
            <person name="Debuchy R."/>
            <person name="Gladieux P."/>
            <person name="Hiltunen Thoren M."/>
            <person name="Johannesson H."/>
        </authorList>
    </citation>
    <scope>NUCLEOTIDE SEQUENCE [LARGE SCALE GENOMIC DNA]</scope>
    <source>
        <strain evidence="3">CBS 340.73</strain>
    </source>
</reference>
<gene>
    <name evidence="2" type="ORF">QBC46DRAFT_378247</name>
</gene>
<evidence type="ECO:0000256" key="1">
    <source>
        <dbReference type="SAM" id="MobiDB-lite"/>
    </source>
</evidence>
<dbReference type="AlphaFoldDB" id="A0AAN6NG74"/>
<dbReference type="Proteomes" id="UP001303473">
    <property type="component" value="Unassembled WGS sequence"/>
</dbReference>
<accession>A0AAN6NG74</accession>
<name>A0AAN6NG74_9PEZI</name>
<evidence type="ECO:0000313" key="3">
    <source>
        <dbReference type="Proteomes" id="UP001303473"/>
    </source>
</evidence>
<organism evidence="2 3">
    <name type="scientific">Diplogelasinospora grovesii</name>
    <dbReference type="NCBI Taxonomy" id="303347"/>
    <lineage>
        <taxon>Eukaryota</taxon>
        <taxon>Fungi</taxon>
        <taxon>Dikarya</taxon>
        <taxon>Ascomycota</taxon>
        <taxon>Pezizomycotina</taxon>
        <taxon>Sordariomycetes</taxon>
        <taxon>Sordariomycetidae</taxon>
        <taxon>Sordariales</taxon>
        <taxon>Diplogelasinosporaceae</taxon>
        <taxon>Diplogelasinospora</taxon>
    </lineage>
</organism>
<keyword evidence="3" id="KW-1185">Reference proteome</keyword>
<protein>
    <submittedName>
        <fullName evidence="2">Uncharacterized protein</fullName>
    </submittedName>
</protein>
<dbReference type="EMBL" id="MU853768">
    <property type="protein sequence ID" value="KAK3943122.1"/>
    <property type="molecule type" value="Genomic_DNA"/>
</dbReference>
<comment type="caution">
    <text evidence="2">The sequence shown here is derived from an EMBL/GenBank/DDBJ whole genome shotgun (WGS) entry which is preliminary data.</text>
</comment>
<feature type="region of interest" description="Disordered" evidence="1">
    <location>
        <begin position="45"/>
        <end position="101"/>
    </location>
</feature>
<sequence length="101" mass="10981">MSTKGCYCANYYGSINCRNTVYKFGERCKLCLALKSGASLSEGLLPDDDGLGMGVEQHRPSPSGLPMPMGQRPHHQRSDGSSRSSFIGWARSNRAPTLSKN</sequence>
<proteinExistence type="predicted"/>
<evidence type="ECO:0000313" key="2">
    <source>
        <dbReference type="EMBL" id="KAK3943122.1"/>
    </source>
</evidence>